<reference evidence="1" key="1">
    <citation type="submission" date="2010-02" db="EMBL/GenBank/DDBJ databases">
        <title>Sequencing and annotation of the Blastocystis hominis genome.</title>
        <authorList>
            <person name="Wincker P."/>
        </authorList>
    </citation>
    <scope>NUCLEOTIDE SEQUENCE</scope>
    <source>
        <strain evidence="1">Singapore isolate B</strain>
    </source>
</reference>
<sequence length="215" mass="24327">MVERIQNGNRDMDFSYSRGDLHYFGTGNQLKISKLGDTLYSSLRDVLIFVIEDMAKESDKELKYQVPKHTSFVGSIIKNVAIDVIAQNPVHKEFLDSLCHMKGKYNLDISSNSFKLLYRDTVLKLAERGYLFDDDPELLQIQHESKGLPLIPGNLTAPATLEPLSVRPEDAIHFSQTGLFAPLPVQGSENTSIEDYELVVRRVLLLNQRRTTSKA</sequence>
<dbReference type="RefSeq" id="XP_012896734.1">
    <property type="nucleotide sequence ID" value="XM_013041280.1"/>
</dbReference>
<dbReference type="Proteomes" id="UP000008312">
    <property type="component" value="Unassembled WGS sequence"/>
</dbReference>
<dbReference type="GeneID" id="24919918"/>
<proteinExistence type="predicted"/>
<evidence type="ECO:0000313" key="1">
    <source>
        <dbReference type="EMBL" id="CBK22686.2"/>
    </source>
</evidence>
<accession>D8M2W3</accession>
<dbReference type="EMBL" id="FN668650">
    <property type="protein sequence ID" value="CBK22686.2"/>
    <property type="molecule type" value="Genomic_DNA"/>
</dbReference>
<protein>
    <submittedName>
        <fullName evidence="1">Uncharacterized protein</fullName>
    </submittedName>
</protein>
<gene>
    <name evidence="1" type="ORF">GSBLH_T00002778001</name>
</gene>
<keyword evidence="2" id="KW-1185">Reference proteome</keyword>
<organism evidence="1">
    <name type="scientific">Blastocystis hominis</name>
    <dbReference type="NCBI Taxonomy" id="12968"/>
    <lineage>
        <taxon>Eukaryota</taxon>
        <taxon>Sar</taxon>
        <taxon>Stramenopiles</taxon>
        <taxon>Bigyra</taxon>
        <taxon>Opalozoa</taxon>
        <taxon>Opalinata</taxon>
        <taxon>Blastocystidae</taxon>
        <taxon>Blastocystis</taxon>
    </lineage>
</organism>
<name>D8M2W3_BLAHO</name>
<dbReference type="AlphaFoldDB" id="D8M2W3"/>
<dbReference type="InParanoid" id="D8M2W3"/>
<evidence type="ECO:0000313" key="2">
    <source>
        <dbReference type="Proteomes" id="UP000008312"/>
    </source>
</evidence>